<evidence type="ECO:0000313" key="3">
    <source>
        <dbReference type="EMBL" id="HFC92812.1"/>
    </source>
</evidence>
<reference evidence="3" key="1">
    <citation type="journal article" date="2020" name="mSystems">
        <title>Genome- and Community-Level Interaction Insights into Carbon Utilization and Element Cycling Functions of Hydrothermarchaeota in Hydrothermal Sediment.</title>
        <authorList>
            <person name="Zhou Z."/>
            <person name="Liu Y."/>
            <person name="Xu W."/>
            <person name="Pan J."/>
            <person name="Luo Z.H."/>
            <person name="Li M."/>
        </authorList>
    </citation>
    <scope>NUCLEOTIDE SEQUENCE [LARGE SCALE GENOMIC DNA]</scope>
    <source>
        <strain evidence="3">HyVt-493</strain>
    </source>
</reference>
<dbReference type="EMBL" id="DRMS01000313">
    <property type="protein sequence ID" value="HFC92812.1"/>
    <property type="molecule type" value="Genomic_DNA"/>
</dbReference>
<keyword evidence="1" id="KW-0732">Signal</keyword>
<dbReference type="Proteomes" id="UP000885750">
    <property type="component" value="Unassembled WGS sequence"/>
</dbReference>
<dbReference type="InterPro" id="IPR036298">
    <property type="entry name" value="Chalcone_isomerase_sf"/>
</dbReference>
<sequence length="196" mass="21332">MRIISHFIVLFCLFISAGSAIAYTAGGVTLPDKMEVAGKALLLNGAGVRTKFVLTLYASGLYLKAKNADANKVLQANEAMVIRLKIISRFITSEKMIAAAQKGFHNSAGGNMAALQPQIQQFMSAFKQKIIKGDEFDFIYTPATGTQIIKNGKVLAIIKSLPFKKALFGIWLSNRPAQQSLKNEMLGVKTSNVLFD</sequence>
<feature type="domain" description="Chalcone isomerase" evidence="2">
    <location>
        <begin position="24"/>
        <end position="187"/>
    </location>
</feature>
<feature type="chain" id="PRO_5030951911" evidence="1">
    <location>
        <begin position="23"/>
        <end position="196"/>
    </location>
</feature>
<gene>
    <name evidence="3" type="ORF">ENJ51_08380</name>
</gene>
<dbReference type="AlphaFoldDB" id="A0A7V2WVL5"/>
<keyword evidence="3" id="KW-0413">Isomerase</keyword>
<dbReference type="Pfam" id="PF16036">
    <property type="entry name" value="Chalcone_3"/>
    <property type="match status" value="1"/>
</dbReference>
<organism evidence="3">
    <name type="scientific">Leucothrix mucor</name>
    <dbReference type="NCBI Taxonomy" id="45248"/>
    <lineage>
        <taxon>Bacteria</taxon>
        <taxon>Pseudomonadati</taxon>
        <taxon>Pseudomonadota</taxon>
        <taxon>Gammaproteobacteria</taxon>
        <taxon>Thiotrichales</taxon>
        <taxon>Thiotrichaceae</taxon>
        <taxon>Leucothrix</taxon>
    </lineage>
</organism>
<dbReference type="InterPro" id="IPR016088">
    <property type="entry name" value="Chalcone_isomerase_3-sand"/>
</dbReference>
<evidence type="ECO:0000256" key="1">
    <source>
        <dbReference type="SAM" id="SignalP"/>
    </source>
</evidence>
<accession>A0A7V2WVL5</accession>
<evidence type="ECO:0000259" key="2">
    <source>
        <dbReference type="Pfam" id="PF16036"/>
    </source>
</evidence>
<dbReference type="InterPro" id="IPR016087">
    <property type="entry name" value="Chalcone_isomerase"/>
</dbReference>
<proteinExistence type="predicted"/>
<comment type="caution">
    <text evidence="3">The sequence shown here is derived from an EMBL/GenBank/DDBJ whole genome shotgun (WGS) entry which is preliminary data.</text>
</comment>
<dbReference type="Gene3D" id="3.50.70.10">
    <property type="match status" value="1"/>
</dbReference>
<feature type="signal peptide" evidence="1">
    <location>
        <begin position="1"/>
        <end position="22"/>
    </location>
</feature>
<name>A0A7V2WVL5_LEUMU</name>
<protein>
    <submittedName>
        <fullName evidence="3">Chalcone isomerase</fullName>
    </submittedName>
</protein>
<dbReference type="SUPFAM" id="SSF54626">
    <property type="entry name" value="Chalcone isomerase"/>
    <property type="match status" value="1"/>
</dbReference>
<dbReference type="GO" id="GO:0016872">
    <property type="term" value="F:intramolecular lyase activity"/>
    <property type="evidence" value="ECO:0007669"/>
    <property type="project" value="InterPro"/>
</dbReference>